<evidence type="ECO:0000259" key="2">
    <source>
        <dbReference type="Pfam" id="PF07831"/>
    </source>
</evidence>
<dbReference type="AlphaFoldDB" id="X1FDX0"/>
<sequence length="87" mass="9645">MKQIRSVCLELEAGGKKSADLSDHGPGLLIFKKIGEKVEKGETLAEVHFNKVKNVSSFEKESQGAFMISEKPPDFRPFIIERIGAKV</sequence>
<dbReference type="GO" id="GO:0016763">
    <property type="term" value="F:pentosyltransferase activity"/>
    <property type="evidence" value="ECO:0007669"/>
    <property type="project" value="InterPro"/>
</dbReference>
<comment type="caution">
    <text evidence="3">The sequence shown here is derived from an EMBL/GenBank/DDBJ whole genome shotgun (WGS) entry which is preliminary data.</text>
</comment>
<keyword evidence="1" id="KW-0808">Transferase</keyword>
<evidence type="ECO:0000256" key="1">
    <source>
        <dbReference type="ARBA" id="ARBA00022679"/>
    </source>
</evidence>
<dbReference type="SUPFAM" id="SSF54680">
    <property type="entry name" value="Pyrimidine nucleoside phosphorylase C-terminal domain"/>
    <property type="match status" value="1"/>
</dbReference>
<name>X1FDX0_9ZZZZ</name>
<dbReference type="EMBL" id="BARU01001558">
    <property type="protein sequence ID" value="GAH18943.1"/>
    <property type="molecule type" value="Genomic_DNA"/>
</dbReference>
<gene>
    <name evidence="3" type="ORF">S03H2_04030</name>
</gene>
<organism evidence="3">
    <name type="scientific">marine sediment metagenome</name>
    <dbReference type="NCBI Taxonomy" id="412755"/>
    <lineage>
        <taxon>unclassified sequences</taxon>
        <taxon>metagenomes</taxon>
        <taxon>ecological metagenomes</taxon>
    </lineage>
</organism>
<dbReference type="Gene3D" id="3.90.1170.30">
    <property type="entry name" value="Pyrimidine nucleoside phosphorylase-like, C-terminal domain"/>
    <property type="match status" value="1"/>
</dbReference>
<evidence type="ECO:0000313" key="3">
    <source>
        <dbReference type="EMBL" id="GAH18943.1"/>
    </source>
</evidence>
<dbReference type="Pfam" id="PF07831">
    <property type="entry name" value="PYNP_C"/>
    <property type="match status" value="1"/>
</dbReference>
<dbReference type="InterPro" id="IPR013102">
    <property type="entry name" value="PYNP_C"/>
</dbReference>
<feature type="domain" description="Pyrimidine nucleoside phosphorylase C-terminal" evidence="2">
    <location>
        <begin position="4"/>
        <end position="68"/>
    </location>
</feature>
<proteinExistence type="predicted"/>
<accession>X1FDX0</accession>
<dbReference type="GO" id="GO:0006213">
    <property type="term" value="P:pyrimidine nucleoside metabolic process"/>
    <property type="evidence" value="ECO:0007669"/>
    <property type="project" value="InterPro"/>
</dbReference>
<protein>
    <recommendedName>
        <fullName evidence="2">Pyrimidine nucleoside phosphorylase C-terminal domain-containing protein</fullName>
    </recommendedName>
</protein>
<dbReference type="InterPro" id="IPR036566">
    <property type="entry name" value="PYNP-like_C_sf"/>
</dbReference>
<reference evidence="3" key="1">
    <citation type="journal article" date="2014" name="Front. Microbiol.">
        <title>High frequency of phylogenetically diverse reductive dehalogenase-homologous genes in deep subseafloor sedimentary metagenomes.</title>
        <authorList>
            <person name="Kawai M."/>
            <person name="Futagami T."/>
            <person name="Toyoda A."/>
            <person name="Takaki Y."/>
            <person name="Nishi S."/>
            <person name="Hori S."/>
            <person name="Arai W."/>
            <person name="Tsubouchi T."/>
            <person name="Morono Y."/>
            <person name="Uchiyama I."/>
            <person name="Ito T."/>
            <person name="Fujiyama A."/>
            <person name="Inagaki F."/>
            <person name="Takami H."/>
        </authorList>
    </citation>
    <scope>NUCLEOTIDE SEQUENCE</scope>
    <source>
        <strain evidence="3">Expedition CK06-06</strain>
    </source>
</reference>